<feature type="domain" description="Nudix hydrolase" evidence="7">
    <location>
        <begin position="15"/>
        <end position="205"/>
    </location>
</feature>
<evidence type="ECO:0000256" key="6">
    <source>
        <dbReference type="ARBA" id="ARBA00023211"/>
    </source>
</evidence>
<dbReference type="Proteomes" id="UP000259273">
    <property type="component" value="Unassembled WGS sequence"/>
</dbReference>
<dbReference type="PANTHER" id="PTHR12318">
    <property type="entry name" value="TESTOSTERONE-REGULATED PROTEIN RP2"/>
    <property type="match status" value="1"/>
</dbReference>
<dbReference type="EMBL" id="DMND01000136">
    <property type="protein sequence ID" value="HAN28072.1"/>
    <property type="molecule type" value="Genomic_DNA"/>
</dbReference>
<dbReference type="SUPFAM" id="SSF55811">
    <property type="entry name" value="Nudix"/>
    <property type="match status" value="1"/>
</dbReference>
<dbReference type="STRING" id="1121937.GCA_000423125_01955"/>
<dbReference type="GO" id="GO:0046872">
    <property type="term" value="F:metal ion binding"/>
    <property type="evidence" value="ECO:0007669"/>
    <property type="project" value="UniProtKB-KW"/>
</dbReference>
<name>A0A3C1KMX7_9GAMM</name>
<dbReference type="AlphaFoldDB" id="A0A3C1KMX7"/>
<proteinExistence type="predicted"/>
<keyword evidence="6" id="KW-0464">Manganese</keyword>
<keyword evidence="5" id="KW-0460">Magnesium</keyword>
<reference evidence="8 9" key="1">
    <citation type="journal article" date="2018" name="Nat. Biotechnol.">
        <title>A standardized bacterial taxonomy based on genome phylogeny substantially revises the tree of life.</title>
        <authorList>
            <person name="Parks D.H."/>
            <person name="Chuvochina M."/>
            <person name="Waite D.W."/>
            <person name="Rinke C."/>
            <person name="Skarshewski A."/>
            <person name="Chaumeil P.A."/>
            <person name="Hugenholtz P."/>
        </authorList>
    </citation>
    <scope>NUCLEOTIDE SEQUENCE [LARGE SCALE GENOMIC DNA]</scope>
    <source>
        <strain evidence="8">UBA9158</strain>
    </source>
</reference>
<dbReference type="PANTHER" id="PTHR12318:SF0">
    <property type="entry name" value="ACYL-COENZYME A DIPHOSPHATASE NUDT19"/>
    <property type="match status" value="1"/>
</dbReference>
<comment type="caution">
    <text evidence="8">The sequence shown here is derived from an EMBL/GenBank/DDBJ whole genome shotgun (WGS) entry which is preliminary data.</text>
</comment>
<dbReference type="InterPro" id="IPR015797">
    <property type="entry name" value="NUDIX_hydrolase-like_dom_sf"/>
</dbReference>
<evidence type="ECO:0000313" key="8">
    <source>
        <dbReference type="EMBL" id="HAN28072.1"/>
    </source>
</evidence>
<dbReference type="PROSITE" id="PS51462">
    <property type="entry name" value="NUDIX"/>
    <property type="match status" value="1"/>
</dbReference>
<dbReference type="Gene3D" id="3.90.79.10">
    <property type="entry name" value="Nucleoside Triphosphate Pyrophosphohydrolase"/>
    <property type="match status" value="1"/>
</dbReference>
<keyword evidence="3" id="KW-0479">Metal-binding</keyword>
<sequence length="236" mass="25524">MTTASRRDFAPDVVPIKDAATVILVRDRLSQPQVLMGKRGSRAAFMPSKFVFPGGAVDAGDAHVPLAGRVGPVCASRLAEAAAPDRVHALQAAAVREVWEESGLLLGAPGAWQGEVPGDWADFSAREHLPCTRNFRYVFRAITPLGAPRRFDARFFLVDASAVVGDPDDFSLASDELSQLQWIDLEQACGLDLPLITEVVLGEVADIITLEGPPACVPCFRNDDEQLAILRRRARP</sequence>
<evidence type="ECO:0000259" key="7">
    <source>
        <dbReference type="PROSITE" id="PS51462"/>
    </source>
</evidence>
<gene>
    <name evidence="8" type="ORF">DCP75_10215</name>
</gene>
<evidence type="ECO:0000256" key="3">
    <source>
        <dbReference type="ARBA" id="ARBA00022723"/>
    </source>
</evidence>
<accession>A0A3C1KMX7</accession>
<organism evidence="8 9">
    <name type="scientific">Haliea salexigens</name>
    <dbReference type="NCBI Taxonomy" id="287487"/>
    <lineage>
        <taxon>Bacteria</taxon>
        <taxon>Pseudomonadati</taxon>
        <taxon>Pseudomonadota</taxon>
        <taxon>Gammaproteobacteria</taxon>
        <taxon>Cellvibrionales</taxon>
        <taxon>Halieaceae</taxon>
        <taxon>Haliea</taxon>
    </lineage>
</organism>
<evidence type="ECO:0000256" key="4">
    <source>
        <dbReference type="ARBA" id="ARBA00022801"/>
    </source>
</evidence>
<comment type="cofactor">
    <cofactor evidence="2">
        <name>Mg(2+)</name>
        <dbReference type="ChEBI" id="CHEBI:18420"/>
    </cofactor>
</comment>
<comment type="cofactor">
    <cofactor evidence="1">
        <name>Mn(2+)</name>
        <dbReference type="ChEBI" id="CHEBI:29035"/>
    </cofactor>
</comment>
<evidence type="ECO:0000256" key="5">
    <source>
        <dbReference type="ARBA" id="ARBA00022842"/>
    </source>
</evidence>
<evidence type="ECO:0000256" key="2">
    <source>
        <dbReference type="ARBA" id="ARBA00001946"/>
    </source>
</evidence>
<dbReference type="CDD" id="cd18870">
    <property type="entry name" value="NUDIX_AcylCoAdiphos_Nudt19"/>
    <property type="match status" value="1"/>
</dbReference>
<evidence type="ECO:0000313" key="9">
    <source>
        <dbReference type="Proteomes" id="UP000259273"/>
    </source>
</evidence>
<dbReference type="GO" id="GO:0016818">
    <property type="term" value="F:hydrolase activity, acting on acid anhydrides, in phosphorus-containing anhydrides"/>
    <property type="evidence" value="ECO:0007669"/>
    <property type="project" value="InterPro"/>
</dbReference>
<dbReference type="InterPro" id="IPR000086">
    <property type="entry name" value="NUDIX_hydrolase_dom"/>
</dbReference>
<keyword evidence="4" id="KW-0378">Hydrolase</keyword>
<evidence type="ECO:0000256" key="1">
    <source>
        <dbReference type="ARBA" id="ARBA00001936"/>
    </source>
</evidence>
<protein>
    <submittedName>
        <fullName evidence="8">DNA mismatch repair protein MutT</fullName>
    </submittedName>
</protein>
<dbReference type="InterPro" id="IPR039121">
    <property type="entry name" value="NUDT19"/>
</dbReference>